<dbReference type="AlphaFoldDB" id="A0A8J6UN46"/>
<gene>
    <name evidence="3" type="ORF">IC617_18210</name>
</gene>
<reference evidence="3" key="1">
    <citation type="submission" date="2020-09" db="EMBL/GenBank/DDBJ databases">
        <title>A novel bacterium of genus Neiella, isolated from South China Sea.</title>
        <authorList>
            <person name="Huang H."/>
            <person name="Mo K."/>
            <person name="Hu Y."/>
        </authorList>
    </citation>
    <scope>NUCLEOTIDE SEQUENCE</scope>
    <source>
        <strain evidence="3">HB171785</strain>
    </source>
</reference>
<proteinExistence type="predicted"/>
<feature type="domain" description="XdhC Rossmann" evidence="2">
    <location>
        <begin position="188"/>
        <end position="328"/>
    </location>
</feature>
<dbReference type="Pfam" id="PF02625">
    <property type="entry name" value="XdhC_CoxI"/>
    <property type="match status" value="1"/>
</dbReference>
<comment type="caution">
    <text evidence="3">The sequence shown here is derived from an EMBL/GenBank/DDBJ whole genome shotgun (WGS) entry which is preliminary data.</text>
</comment>
<keyword evidence="4" id="KW-1185">Reference proteome</keyword>
<dbReference type="EMBL" id="JACXAF010000035">
    <property type="protein sequence ID" value="MBD1391365.1"/>
    <property type="molecule type" value="Genomic_DNA"/>
</dbReference>
<feature type="domain" description="XdhC- CoxI" evidence="1">
    <location>
        <begin position="16"/>
        <end position="81"/>
    </location>
</feature>
<dbReference type="InterPro" id="IPR003777">
    <property type="entry name" value="XdhC_CoxI"/>
</dbReference>
<dbReference type="PANTHER" id="PTHR30388:SF4">
    <property type="entry name" value="MOLYBDENUM COFACTOR INSERTION CHAPERONE PAOD"/>
    <property type="match status" value="1"/>
</dbReference>
<dbReference type="PANTHER" id="PTHR30388">
    <property type="entry name" value="ALDEHYDE OXIDOREDUCTASE MOLYBDENUM COFACTOR ASSEMBLY PROTEIN"/>
    <property type="match status" value="1"/>
</dbReference>
<dbReference type="RefSeq" id="WP_191146420.1">
    <property type="nucleotide sequence ID" value="NZ_JACXAF010000035.1"/>
</dbReference>
<organism evidence="3 4">
    <name type="scientific">Neiella litorisoli</name>
    <dbReference type="NCBI Taxonomy" id="2771431"/>
    <lineage>
        <taxon>Bacteria</taxon>
        <taxon>Pseudomonadati</taxon>
        <taxon>Pseudomonadota</taxon>
        <taxon>Gammaproteobacteria</taxon>
        <taxon>Alteromonadales</taxon>
        <taxon>Echinimonadaceae</taxon>
        <taxon>Neiella</taxon>
    </lineage>
</organism>
<dbReference type="Pfam" id="PF13478">
    <property type="entry name" value="XdhC_C"/>
    <property type="match status" value="1"/>
</dbReference>
<evidence type="ECO:0000313" key="4">
    <source>
        <dbReference type="Proteomes" id="UP000638014"/>
    </source>
</evidence>
<evidence type="ECO:0000259" key="1">
    <source>
        <dbReference type="Pfam" id="PF02625"/>
    </source>
</evidence>
<evidence type="ECO:0000259" key="2">
    <source>
        <dbReference type="Pfam" id="PF13478"/>
    </source>
</evidence>
<evidence type="ECO:0000313" key="3">
    <source>
        <dbReference type="EMBL" id="MBD1391365.1"/>
    </source>
</evidence>
<dbReference type="Proteomes" id="UP000638014">
    <property type="component" value="Unassembled WGS sequence"/>
</dbReference>
<dbReference type="InterPro" id="IPR052698">
    <property type="entry name" value="MoCofactor_Util/Proc"/>
</dbReference>
<dbReference type="InterPro" id="IPR036188">
    <property type="entry name" value="FAD/NAD-bd_sf"/>
</dbReference>
<name>A0A8J6UN46_9GAMM</name>
<protein>
    <submittedName>
        <fullName evidence="3">XdhC family protein</fullName>
    </submittedName>
</protein>
<dbReference type="InterPro" id="IPR027051">
    <property type="entry name" value="XdhC_Rossmann_dom"/>
</dbReference>
<accession>A0A8J6UN46</accession>
<dbReference type="Gene3D" id="3.40.50.720">
    <property type="entry name" value="NAD(P)-binding Rossmann-like Domain"/>
    <property type="match status" value="1"/>
</dbReference>
<sequence>MATHTQDILQAWYPHRDRHQWVLGTVVATLGSSYRKAGALLLINDMAQLFGLISGGCLEADLMRRSKRVMATGVAELVSYDSRDEDDVAFQLGLGCGGKIDILLQPVTAENHYLQLDQIYQSLSAHQPMVYCSPITPSELTAAGNQACLVAPTLAQLPFAIELGDKATVVTYRGQQWLCRWIRPQPHLAVFGGGLDAQPLVAMAANLGWQVSVIDPRPSYGRSVDFPAASRLVNCSAAGLEQQPWLESVDAVVIMHHHIDLDVEAIQLWHNKPLSYWAVLGPEHRKQRLFDTAGLQPEQCLQPLAGPAGLSLGGELPEGVALSILAECHAALHGASARSISGILNDTAGITS</sequence>
<dbReference type="SUPFAM" id="SSF51905">
    <property type="entry name" value="FAD/NAD(P)-binding domain"/>
    <property type="match status" value="1"/>
</dbReference>